<protein>
    <recommendedName>
        <fullName evidence="3">Fructokinase</fullName>
    </recommendedName>
</protein>
<proteinExistence type="predicted"/>
<evidence type="ECO:0008006" key="3">
    <source>
        <dbReference type="Google" id="ProtNLM"/>
    </source>
</evidence>
<gene>
    <name evidence="1" type="ORF">HPP92_001825</name>
</gene>
<reference evidence="1 2" key="1">
    <citation type="journal article" date="2020" name="Nat. Food">
        <title>A phased Vanilla planifolia genome enables genetic improvement of flavour and production.</title>
        <authorList>
            <person name="Hasing T."/>
            <person name="Tang H."/>
            <person name="Brym M."/>
            <person name="Khazi F."/>
            <person name="Huang T."/>
            <person name="Chambers A.H."/>
        </authorList>
    </citation>
    <scope>NUCLEOTIDE SEQUENCE [LARGE SCALE GENOMIC DNA]</scope>
    <source>
        <tissue evidence="1">Leaf</tissue>
    </source>
</reference>
<evidence type="ECO:0000313" key="1">
    <source>
        <dbReference type="EMBL" id="KAG0501753.1"/>
    </source>
</evidence>
<organism evidence="1 2">
    <name type="scientific">Vanilla planifolia</name>
    <name type="common">Vanilla</name>
    <dbReference type="NCBI Taxonomy" id="51239"/>
    <lineage>
        <taxon>Eukaryota</taxon>
        <taxon>Viridiplantae</taxon>
        <taxon>Streptophyta</taxon>
        <taxon>Embryophyta</taxon>
        <taxon>Tracheophyta</taxon>
        <taxon>Spermatophyta</taxon>
        <taxon>Magnoliopsida</taxon>
        <taxon>Liliopsida</taxon>
        <taxon>Asparagales</taxon>
        <taxon>Orchidaceae</taxon>
        <taxon>Vanilloideae</taxon>
        <taxon>Vanilleae</taxon>
        <taxon>Vanilla</taxon>
    </lineage>
</organism>
<sequence length="119" mass="12137">MAESSNGAPLVVSFGEMLIDFVPDVSGVSLAESSGFIKAPGGAQQMSPSPSPSSAAALPSSARYAVVPTCIPLPLKSSSLMAAAWRRFADRSGSSNLGFDPGMIFASPPSDLECVNLIC</sequence>
<evidence type="ECO:0000313" key="2">
    <source>
        <dbReference type="Proteomes" id="UP000639772"/>
    </source>
</evidence>
<comment type="caution">
    <text evidence="1">The sequence shown here is derived from an EMBL/GenBank/DDBJ whole genome shotgun (WGS) entry which is preliminary data.</text>
</comment>
<dbReference type="EMBL" id="JADCNM010000001">
    <property type="protein sequence ID" value="KAG0501753.1"/>
    <property type="molecule type" value="Genomic_DNA"/>
</dbReference>
<dbReference type="OrthoDB" id="1934760at2759"/>
<dbReference type="Proteomes" id="UP000639772">
    <property type="component" value="Chromosome 1"/>
</dbReference>
<accession>A0A835SDI1</accession>
<dbReference type="AlphaFoldDB" id="A0A835SDI1"/>
<name>A0A835SDI1_VANPL</name>